<proteinExistence type="predicted"/>
<protein>
    <submittedName>
        <fullName evidence="1">Uncharacterized protein</fullName>
    </submittedName>
</protein>
<comment type="caution">
    <text evidence="1">The sequence shown here is derived from an EMBL/GenBank/DDBJ whole genome shotgun (WGS) entry which is preliminary data.</text>
</comment>
<organism evidence="1 2">
    <name type="scientific">Pistacia integerrima</name>
    <dbReference type="NCBI Taxonomy" id="434235"/>
    <lineage>
        <taxon>Eukaryota</taxon>
        <taxon>Viridiplantae</taxon>
        <taxon>Streptophyta</taxon>
        <taxon>Embryophyta</taxon>
        <taxon>Tracheophyta</taxon>
        <taxon>Spermatophyta</taxon>
        <taxon>Magnoliopsida</taxon>
        <taxon>eudicotyledons</taxon>
        <taxon>Gunneridae</taxon>
        <taxon>Pentapetalae</taxon>
        <taxon>rosids</taxon>
        <taxon>malvids</taxon>
        <taxon>Sapindales</taxon>
        <taxon>Anacardiaceae</taxon>
        <taxon>Pistacia</taxon>
    </lineage>
</organism>
<accession>A0ACC0XBW4</accession>
<dbReference type="Proteomes" id="UP001163603">
    <property type="component" value="Chromosome 13"/>
</dbReference>
<name>A0ACC0XBW4_9ROSI</name>
<reference evidence="2" key="1">
    <citation type="journal article" date="2023" name="G3 (Bethesda)">
        <title>Genome assembly and association tests identify interacting loci associated with vigor, precocity, and sex in interspecific pistachio rootstocks.</title>
        <authorList>
            <person name="Palmer W."/>
            <person name="Jacygrad E."/>
            <person name="Sagayaradj S."/>
            <person name="Cavanaugh K."/>
            <person name="Han R."/>
            <person name="Bertier L."/>
            <person name="Beede B."/>
            <person name="Kafkas S."/>
            <person name="Golino D."/>
            <person name="Preece J."/>
            <person name="Michelmore R."/>
        </authorList>
    </citation>
    <scope>NUCLEOTIDE SEQUENCE [LARGE SCALE GENOMIC DNA]</scope>
</reference>
<sequence length="93" mass="10009">MTSFISNFSPFGTICCSSSPSNSTNKSPMKQPREDWRRGSKPIPLAGTYPAKDHFAAVNPLASKSKSSATSTSTSKGKQHTTHIKQSDFSISN</sequence>
<keyword evidence="2" id="KW-1185">Reference proteome</keyword>
<evidence type="ECO:0000313" key="1">
    <source>
        <dbReference type="EMBL" id="KAJ0014632.1"/>
    </source>
</evidence>
<gene>
    <name evidence="1" type="ORF">Pint_20122</name>
</gene>
<dbReference type="EMBL" id="CM047748">
    <property type="protein sequence ID" value="KAJ0014632.1"/>
    <property type="molecule type" value="Genomic_DNA"/>
</dbReference>
<evidence type="ECO:0000313" key="2">
    <source>
        <dbReference type="Proteomes" id="UP001163603"/>
    </source>
</evidence>